<dbReference type="Proteomes" id="UP000274376">
    <property type="component" value="Unassembled WGS sequence"/>
</dbReference>
<organism evidence="2 3">
    <name type="scientific">Streptococcus mitis</name>
    <dbReference type="NCBI Taxonomy" id="28037"/>
    <lineage>
        <taxon>Bacteria</taxon>
        <taxon>Bacillati</taxon>
        <taxon>Bacillota</taxon>
        <taxon>Bacilli</taxon>
        <taxon>Lactobacillales</taxon>
        <taxon>Streptococcaceae</taxon>
        <taxon>Streptococcus</taxon>
        <taxon>Streptococcus mitis group</taxon>
    </lineage>
</organism>
<gene>
    <name evidence="2" type="ORF">D8839_05555</name>
</gene>
<dbReference type="RefSeq" id="WP_084975717.1">
    <property type="nucleotide sequence ID" value="NZ_RJNU01000009.1"/>
</dbReference>
<feature type="transmembrane region" description="Helical" evidence="1">
    <location>
        <begin position="67"/>
        <end position="86"/>
    </location>
</feature>
<evidence type="ECO:0000313" key="3">
    <source>
        <dbReference type="Proteomes" id="UP000274376"/>
    </source>
</evidence>
<protein>
    <submittedName>
        <fullName evidence="2">Uncharacterized protein</fullName>
    </submittedName>
</protein>
<accession>A0A3R9J3V5</accession>
<keyword evidence="1" id="KW-0812">Transmembrane</keyword>
<evidence type="ECO:0000313" key="2">
    <source>
        <dbReference type="EMBL" id="RSJ07621.1"/>
    </source>
</evidence>
<name>A0A3R9J3V5_STRMT</name>
<sequence length="122" mass="14272">MENLKKFCFCLFNIAYPLVAFYLTNNIVMNLKDINIDVFGALLLSIFLIIPYAILKFLSCFRKSTHQYYFIVENVWLMIFTIISLRNPDMEYAVNVWGMAFVGITIVDTIHKILEDRKSSNI</sequence>
<evidence type="ECO:0000256" key="1">
    <source>
        <dbReference type="SAM" id="Phobius"/>
    </source>
</evidence>
<keyword evidence="1" id="KW-0472">Membrane</keyword>
<feature type="transmembrane region" description="Helical" evidence="1">
    <location>
        <begin position="92"/>
        <end position="110"/>
    </location>
</feature>
<proteinExistence type="predicted"/>
<dbReference type="AlphaFoldDB" id="A0A3R9J3V5"/>
<keyword evidence="1" id="KW-1133">Transmembrane helix</keyword>
<feature type="transmembrane region" description="Helical" evidence="1">
    <location>
        <begin position="36"/>
        <end position="55"/>
    </location>
</feature>
<dbReference type="EMBL" id="RJOE01000010">
    <property type="protein sequence ID" value="RSJ07621.1"/>
    <property type="molecule type" value="Genomic_DNA"/>
</dbReference>
<comment type="caution">
    <text evidence="2">The sequence shown here is derived from an EMBL/GenBank/DDBJ whole genome shotgun (WGS) entry which is preliminary data.</text>
</comment>
<reference evidence="2 3" key="1">
    <citation type="submission" date="2018-11" db="EMBL/GenBank/DDBJ databases">
        <title>Species Designations Belie Phenotypic and Genotypic Heterogeneity in Oral Streptococci.</title>
        <authorList>
            <person name="Velsko I."/>
        </authorList>
    </citation>
    <scope>NUCLEOTIDE SEQUENCE [LARGE SCALE GENOMIC DNA]</scope>
    <source>
        <strain evidence="2 3">BCC36</strain>
    </source>
</reference>
<feature type="transmembrane region" description="Helical" evidence="1">
    <location>
        <begin position="7"/>
        <end position="24"/>
    </location>
</feature>